<dbReference type="PROSITE" id="PS51039">
    <property type="entry name" value="ZF_AN1"/>
    <property type="match status" value="1"/>
</dbReference>
<accession>A0A6N2BXJ9</accession>
<evidence type="ECO:0000259" key="7">
    <source>
        <dbReference type="PROSITE" id="PS51039"/>
    </source>
</evidence>
<evidence type="ECO:0000256" key="2">
    <source>
        <dbReference type="ARBA" id="ARBA00022723"/>
    </source>
</evidence>
<feature type="domain" description="AN1-type" evidence="7">
    <location>
        <begin position="86"/>
        <end position="132"/>
    </location>
</feature>
<dbReference type="SMART" id="SM00154">
    <property type="entry name" value="ZnF_AN1"/>
    <property type="match status" value="1"/>
</dbReference>
<dbReference type="PANTHER" id="PTHR10634:SF111">
    <property type="entry name" value="STRESS-ASSOCIATED PROTEIN 8"/>
    <property type="match status" value="1"/>
</dbReference>
<dbReference type="GO" id="GO:0008270">
    <property type="term" value="F:zinc ion binding"/>
    <property type="evidence" value="ECO:0007669"/>
    <property type="project" value="UniProtKB-KW"/>
</dbReference>
<name>A0A6N2BXJ9_SOLCI</name>
<dbReference type="Pfam" id="PF01428">
    <property type="entry name" value="zf-AN1"/>
    <property type="match status" value="1"/>
</dbReference>
<feature type="domain" description="A20-type" evidence="6">
    <location>
        <begin position="12"/>
        <end position="46"/>
    </location>
</feature>
<comment type="caution">
    <text evidence="8">The sequence shown here is derived from an EMBL/GenBank/DDBJ whole genome shotgun (WGS) entry which is preliminary data.</text>
</comment>
<dbReference type="SUPFAM" id="SSF118310">
    <property type="entry name" value="AN1-like Zinc finger"/>
    <property type="match status" value="1"/>
</dbReference>
<evidence type="ECO:0000256" key="1">
    <source>
        <dbReference type="ARBA" id="ARBA00003732"/>
    </source>
</evidence>
<dbReference type="InterPro" id="IPR002653">
    <property type="entry name" value="Znf_A20"/>
</dbReference>
<keyword evidence="3 5" id="KW-0863">Zinc-finger</keyword>
<proteinExistence type="predicted"/>
<dbReference type="GO" id="GO:0003677">
    <property type="term" value="F:DNA binding"/>
    <property type="evidence" value="ECO:0007669"/>
    <property type="project" value="InterPro"/>
</dbReference>
<reference evidence="8" key="1">
    <citation type="submission" date="2019-05" db="EMBL/GenBank/DDBJ databases">
        <title>The de novo reference genome and transcriptome assemblies of the wild tomato species Solanum chilense.</title>
        <authorList>
            <person name="Stam R."/>
            <person name="Nosenko T."/>
            <person name="Hoerger A.C."/>
            <person name="Stephan W."/>
            <person name="Seidel M.A."/>
            <person name="Kuhn J.M.M."/>
            <person name="Haberer G."/>
            <person name="Tellier A."/>
        </authorList>
    </citation>
    <scope>NUCLEOTIDE SEQUENCE</scope>
    <source>
        <tissue evidence="8">Mature leaves</tissue>
    </source>
</reference>
<keyword evidence="4" id="KW-0862">Zinc</keyword>
<evidence type="ECO:0000313" key="8">
    <source>
        <dbReference type="EMBL" id="TMW99107.1"/>
    </source>
</evidence>
<sequence>MAEEHEFQSQEGGRHQLCANNCGFFGNSTTENYCSKCYRDIEKQKSDAKSIDSLFSPTKKVSEKKIIEPIVLMTDTVEVTTSNVVTPQSNRCLVRKKKMGLMGFKCRCGTIFCGTHRYPEVHACTFDFKSMGREAIAKANPLIKAEKLKKI</sequence>
<dbReference type="Gene3D" id="4.10.1110.10">
    <property type="entry name" value="AN1-like Zinc finger"/>
    <property type="match status" value="1"/>
</dbReference>
<dbReference type="AlphaFoldDB" id="A0A6N2BXJ9"/>
<dbReference type="InterPro" id="IPR000058">
    <property type="entry name" value="Znf_AN1"/>
</dbReference>
<evidence type="ECO:0000256" key="4">
    <source>
        <dbReference type="ARBA" id="ARBA00022833"/>
    </source>
</evidence>
<dbReference type="PROSITE" id="PS51036">
    <property type="entry name" value="ZF_A20"/>
    <property type="match status" value="1"/>
</dbReference>
<dbReference type="SUPFAM" id="SSF57716">
    <property type="entry name" value="Glucocorticoid receptor-like (DNA-binding domain)"/>
    <property type="match status" value="1"/>
</dbReference>
<evidence type="ECO:0000259" key="6">
    <source>
        <dbReference type="PROSITE" id="PS51036"/>
    </source>
</evidence>
<dbReference type="InterPro" id="IPR050652">
    <property type="entry name" value="AN1_A20_ZnFinger"/>
</dbReference>
<dbReference type="Pfam" id="PF01754">
    <property type="entry name" value="zf-A20"/>
    <property type="match status" value="1"/>
</dbReference>
<keyword evidence="2" id="KW-0479">Metal-binding</keyword>
<organism evidence="8">
    <name type="scientific">Solanum chilense</name>
    <name type="common">Tomato</name>
    <name type="synonym">Lycopersicon chilense</name>
    <dbReference type="NCBI Taxonomy" id="4083"/>
    <lineage>
        <taxon>Eukaryota</taxon>
        <taxon>Viridiplantae</taxon>
        <taxon>Streptophyta</taxon>
        <taxon>Embryophyta</taxon>
        <taxon>Tracheophyta</taxon>
        <taxon>Spermatophyta</taxon>
        <taxon>Magnoliopsida</taxon>
        <taxon>eudicotyledons</taxon>
        <taxon>Gunneridae</taxon>
        <taxon>Pentapetalae</taxon>
        <taxon>asterids</taxon>
        <taxon>lamiids</taxon>
        <taxon>Solanales</taxon>
        <taxon>Solanaceae</taxon>
        <taxon>Solanoideae</taxon>
        <taxon>Solaneae</taxon>
        <taxon>Solanum</taxon>
        <taxon>Solanum subgen. Lycopersicon</taxon>
    </lineage>
</organism>
<dbReference type="InterPro" id="IPR035896">
    <property type="entry name" value="AN1-like_Znf"/>
</dbReference>
<evidence type="ECO:0008006" key="9">
    <source>
        <dbReference type="Google" id="ProtNLM"/>
    </source>
</evidence>
<evidence type="ECO:0000256" key="3">
    <source>
        <dbReference type="ARBA" id="ARBA00022771"/>
    </source>
</evidence>
<dbReference type="SMART" id="SM00259">
    <property type="entry name" value="ZnF_A20"/>
    <property type="match status" value="1"/>
</dbReference>
<dbReference type="Gene3D" id="1.20.5.4770">
    <property type="match status" value="1"/>
</dbReference>
<protein>
    <recommendedName>
        <fullName evidence="9">AN1-type domain-containing protein</fullName>
    </recommendedName>
</protein>
<comment type="function">
    <text evidence="1">May be involved in environmental stress response.</text>
</comment>
<gene>
    <name evidence="8" type="ORF">EJD97_003055</name>
</gene>
<evidence type="ECO:0000256" key="5">
    <source>
        <dbReference type="PROSITE-ProRule" id="PRU00449"/>
    </source>
</evidence>
<dbReference type="PANTHER" id="PTHR10634">
    <property type="entry name" value="AN1-TYPE ZINC FINGER PROTEIN"/>
    <property type="match status" value="1"/>
</dbReference>
<dbReference type="EMBL" id="RXGB01001403">
    <property type="protein sequence ID" value="TMW99107.1"/>
    <property type="molecule type" value="Genomic_DNA"/>
</dbReference>
<dbReference type="FunFam" id="4.10.1110.10:FF:000001">
    <property type="entry name" value="Zinc finger AN1-type containing 6"/>
    <property type="match status" value="1"/>
</dbReference>